<feature type="domain" description="PAS" evidence="3">
    <location>
        <begin position="542"/>
        <end position="588"/>
    </location>
</feature>
<dbReference type="Pfam" id="PF00571">
    <property type="entry name" value="CBS"/>
    <property type="match status" value="4"/>
</dbReference>
<dbReference type="CDD" id="cd01948">
    <property type="entry name" value="EAL"/>
    <property type="match status" value="1"/>
</dbReference>
<dbReference type="EMBL" id="AP024202">
    <property type="protein sequence ID" value="BCN93507.1"/>
    <property type="molecule type" value="Genomic_DNA"/>
</dbReference>
<feature type="domain" description="PAC" evidence="4">
    <location>
        <begin position="615"/>
        <end position="667"/>
    </location>
</feature>
<dbReference type="Gene3D" id="3.30.70.270">
    <property type="match status" value="1"/>
</dbReference>
<dbReference type="PROSITE" id="PS51371">
    <property type="entry name" value="CBS"/>
    <property type="match status" value="4"/>
</dbReference>
<dbReference type="PROSITE" id="PS50883">
    <property type="entry name" value="EAL"/>
    <property type="match status" value="1"/>
</dbReference>
<dbReference type="PROSITE" id="PS50112">
    <property type="entry name" value="PAS"/>
    <property type="match status" value="1"/>
</dbReference>
<dbReference type="InterPro" id="IPR000160">
    <property type="entry name" value="GGDEF_dom"/>
</dbReference>
<accession>A0ABM7MDK9</accession>
<feature type="domain" description="CBS" evidence="7">
    <location>
        <begin position="10"/>
        <end position="68"/>
    </location>
</feature>
<dbReference type="SUPFAM" id="SSF55073">
    <property type="entry name" value="Nucleotide cyclase"/>
    <property type="match status" value="1"/>
</dbReference>
<dbReference type="InterPro" id="IPR000700">
    <property type="entry name" value="PAS-assoc_C"/>
</dbReference>
<organism evidence="8 9">
    <name type="scientific">Thiomicrorhabdus immobilis</name>
    <dbReference type="NCBI Taxonomy" id="2791037"/>
    <lineage>
        <taxon>Bacteria</taxon>
        <taxon>Pseudomonadati</taxon>
        <taxon>Pseudomonadota</taxon>
        <taxon>Gammaproteobacteria</taxon>
        <taxon>Thiotrichales</taxon>
        <taxon>Piscirickettsiaceae</taxon>
        <taxon>Thiomicrorhabdus</taxon>
    </lineage>
</organism>
<feature type="domain" description="CBS" evidence="7">
    <location>
        <begin position="139"/>
        <end position="194"/>
    </location>
</feature>
<dbReference type="InterPro" id="IPR001610">
    <property type="entry name" value="PAC"/>
</dbReference>
<dbReference type="InterPro" id="IPR035965">
    <property type="entry name" value="PAS-like_dom_sf"/>
</dbReference>
<dbReference type="InterPro" id="IPR052155">
    <property type="entry name" value="Biofilm_reg_signaling"/>
</dbReference>
<feature type="domain" description="PAC" evidence="4">
    <location>
        <begin position="363"/>
        <end position="415"/>
    </location>
</feature>
<sequence>MSALAVSQIMTSQVTTVAKDTCMADVMHLMQKNRISSIVIVENEKPIGIFTERDAILLVQQKPNLQQISVESQMSSHLFCVTQDMSYLEAYELLSNRGLRHLVIVDELGKLAGIISESDFLKNIGTEYLIQFKEVGSLMNARVLMLEPDDTVIDAINLMSEQQISSVVIQENGIPIGIYTERDVVNLDEHYDEVFSSPLKEVMSSPVSTIFVNASVSDAIKQMDQKQVRRLVVVDHTKNAVGLLSRHEVVESLRSSQIEFLQQQLQKKNLTVNVLEKELERERRANQLQRLLSETQRIAKIGSWEFNHRTQELYWSKEVFNIFNCDQKHFKPSFENFLDLVHPDDRASVEQEYQNAISTGSIYELTHRLLLNNGSIKYVKERGETSFDETGLPIKTIGTVQDITAQKMAENHLQHTSQDLTRAQKIAKLGNWSYEVSTQKIVWSEELFRIFGQPVKDFLDYPTLISWLHPADRESHDQYMQNLLDLKPNEELGFFQYRLVHPNGDIRWVNVAVEAEFNQQGEPVYFFGTVQDITEQQQKEAQLQQYASIFDNLAEGILITDTANKILNVNAAFTRITGYSLDEVIGQTPNLLQSGLHDSSFYQQMWQELSLKGQWQGEVLNRRKDGSFYHEWLAVSSIKNSKGEVLNYVAVFTDISSIKKTEEELRFMAHHDALTKLPNRLLLEERLSHSLERSNRSHTSTAILFIDLDRFKEINDSFGHPVGDQLLIEVASRLKQTTRKQDTVARVSGDEFVVILEDIKNIPVITQIAQSILERLSAPLSIDIHNFRVTTSIGIAISPDDGTQSVDLLKKADTALYRAKEQGRNNYEFFSEEMATANFELMYLNSALRKALENEEFVLYYQPQVNSLTGKIVGTEALVRWLSPDTGLVAPNRFIPLTEDTGLIVPLGAWILKKACLQMKTWLSEGIELSHIAVNISGRQLSDKNIVRTVRDALNFSGLDARYLELEITESTIMQEDRYISVLHEFKALGIRLSIDDFGTGYSSLSRLKHMPIDKLKIDQSFIKGVPGNKDDEMITQTVIGLAQNFGLEILAEGVETQEQLEFLKQNNCHYIQGYFFSKPLPFNEIDFSKR</sequence>
<dbReference type="Proteomes" id="UP001054820">
    <property type="component" value="Chromosome"/>
</dbReference>
<evidence type="ECO:0000313" key="8">
    <source>
        <dbReference type="EMBL" id="BCN93507.1"/>
    </source>
</evidence>
<keyword evidence="1" id="KW-0129">CBS domain</keyword>
<evidence type="ECO:0000256" key="1">
    <source>
        <dbReference type="PROSITE-ProRule" id="PRU00703"/>
    </source>
</evidence>
<dbReference type="Gene3D" id="3.10.580.10">
    <property type="entry name" value="CBS-domain"/>
    <property type="match status" value="2"/>
</dbReference>
<keyword evidence="9" id="KW-1185">Reference proteome</keyword>
<dbReference type="SUPFAM" id="SSF54631">
    <property type="entry name" value="CBS-domain pair"/>
    <property type="match status" value="2"/>
</dbReference>
<keyword evidence="2" id="KW-0175">Coiled coil</keyword>
<dbReference type="Pfam" id="PF08447">
    <property type="entry name" value="PAS_3"/>
    <property type="match status" value="2"/>
</dbReference>
<dbReference type="Pfam" id="PF00989">
    <property type="entry name" value="PAS"/>
    <property type="match status" value="1"/>
</dbReference>
<evidence type="ECO:0000259" key="6">
    <source>
        <dbReference type="PROSITE" id="PS50887"/>
    </source>
</evidence>
<dbReference type="InterPro" id="IPR000014">
    <property type="entry name" value="PAS"/>
</dbReference>
<protein>
    <recommendedName>
        <fullName evidence="10">Diguanylate cyclase</fullName>
    </recommendedName>
</protein>
<dbReference type="PROSITE" id="PS50887">
    <property type="entry name" value="GGDEF"/>
    <property type="match status" value="1"/>
</dbReference>
<evidence type="ECO:0000259" key="7">
    <source>
        <dbReference type="PROSITE" id="PS51371"/>
    </source>
</evidence>
<name>A0ABM7MDK9_9GAMM</name>
<dbReference type="SMART" id="SM00116">
    <property type="entry name" value="CBS"/>
    <property type="match status" value="4"/>
</dbReference>
<dbReference type="PANTHER" id="PTHR44757:SF2">
    <property type="entry name" value="BIOFILM ARCHITECTURE MAINTENANCE PROTEIN MBAA"/>
    <property type="match status" value="1"/>
</dbReference>
<dbReference type="Gene3D" id="3.20.20.450">
    <property type="entry name" value="EAL domain"/>
    <property type="match status" value="1"/>
</dbReference>
<dbReference type="InterPro" id="IPR046342">
    <property type="entry name" value="CBS_dom_sf"/>
</dbReference>
<dbReference type="Gene3D" id="3.30.450.20">
    <property type="entry name" value="PAS domain"/>
    <property type="match status" value="3"/>
</dbReference>
<evidence type="ECO:0000313" key="9">
    <source>
        <dbReference type="Proteomes" id="UP001054820"/>
    </source>
</evidence>
<dbReference type="InterPro" id="IPR035919">
    <property type="entry name" value="EAL_sf"/>
</dbReference>
<dbReference type="SUPFAM" id="SSF141868">
    <property type="entry name" value="EAL domain-like"/>
    <property type="match status" value="1"/>
</dbReference>
<evidence type="ECO:0008006" key="10">
    <source>
        <dbReference type="Google" id="ProtNLM"/>
    </source>
</evidence>
<dbReference type="InterPro" id="IPR013655">
    <property type="entry name" value="PAS_fold_3"/>
</dbReference>
<dbReference type="NCBIfam" id="TIGR00229">
    <property type="entry name" value="sensory_box"/>
    <property type="match status" value="3"/>
</dbReference>
<dbReference type="NCBIfam" id="TIGR00254">
    <property type="entry name" value="GGDEF"/>
    <property type="match status" value="1"/>
</dbReference>
<dbReference type="SMART" id="SM00091">
    <property type="entry name" value="PAS"/>
    <property type="match status" value="3"/>
</dbReference>
<gene>
    <name evidence="8" type="ORF">THMIRHAM_12920</name>
</gene>
<dbReference type="SUPFAM" id="SSF55785">
    <property type="entry name" value="PYP-like sensor domain (PAS domain)"/>
    <property type="match status" value="3"/>
</dbReference>
<dbReference type="InterPro" id="IPR043128">
    <property type="entry name" value="Rev_trsase/Diguanyl_cyclase"/>
</dbReference>
<dbReference type="Pfam" id="PF00990">
    <property type="entry name" value="GGDEF"/>
    <property type="match status" value="1"/>
</dbReference>
<feature type="domain" description="PAC" evidence="4">
    <location>
        <begin position="493"/>
        <end position="545"/>
    </location>
</feature>
<dbReference type="SMART" id="SM00086">
    <property type="entry name" value="PAC"/>
    <property type="match status" value="3"/>
</dbReference>
<dbReference type="Pfam" id="PF00563">
    <property type="entry name" value="EAL"/>
    <property type="match status" value="1"/>
</dbReference>
<feature type="domain" description="CBS" evidence="7">
    <location>
        <begin position="74"/>
        <end position="132"/>
    </location>
</feature>
<evidence type="ECO:0000259" key="4">
    <source>
        <dbReference type="PROSITE" id="PS50113"/>
    </source>
</evidence>
<dbReference type="InterPro" id="IPR013767">
    <property type="entry name" value="PAS_fold"/>
</dbReference>
<dbReference type="SMART" id="SM00052">
    <property type="entry name" value="EAL"/>
    <property type="match status" value="1"/>
</dbReference>
<dbReference type="InterPro" id="IPR029787">
    <property type="entry name" value="Nucleotide_cyclase"/>
</dbReference>
<feature type="domain" description="GGDEF" evidence="6">
    <location>
        <begin position="699"/>
        <end position="832"/>
    </location>
</feature>
<evidence type="ECO:0000259" key="5">
    <source>
        <dbReference type="PROSITE" id="PS50883"/>
    </source>
</evidence>
<feature type="coiled-coil region" evidence="2">
    <location>
        <begin position="258"/>
        <end position="285"/>
    </location>
</feature>
<dbReference type="Gene3D" id="2.10.70.100">
    <property type="match status" value="2"/>
</dbReference>
<dbReference type="CDD" id="cd01949">
    <property type="entry name" value="GGDEF"/>
    <property type="match status" value="1"/>
</dbReference>
<dbReference type="RefSeq" id="WP_237260681.1">
    <property type="nucleotide sequence ID" value="NZ_AP024202.1"/>
</dbReference>
<evidence type="ECO:0000259" key="3">
    <source>
        <dbReference type="PROSITE" id="PS50112"/>
    </source>
</evidence>
<dbReference type="PANTHER" id="PTHR44757">
    <property type="entry name" value="DIGUANYLATE CYCLASE DGCP"/>
    <property type="match status" value="1"/>
</dbReference>
<dbReference type="PROSITE" id="PS50113">
    <property type="entry name" value="PAC"/>
    <property type="match status" value="3"/>
</dbReference>
<dbReference type="InterPro" id="IPR001633">
    <property type="entry name" value="EAL_dom"/>
</dbReference>
<reference evidence="8" key="1">
    <citation type="journal article" date="2022" name="Arch. Microbiol.">
        <title>Thiomicrorhabdus immobilis sp. nov., a mesophilic sulfur-oxidizing bacterium isolated from sediment of a brackish lake in northern Japan.</title>
        <authorList>
            <person name="Kojima H."/>
            <person name="Mochizuki J."/>
            <person name="Kanda M."/>
            <person name="Watanabe T."/>
            <person name="Fukui M."/>
        </authorList>
    </citation>
    <scope>NUCLEOTIDE SEQUENCE</scope>
    <source>
        <strain evidence="8">Am19</strain>
    </source>
</reference>
<dbReference type="CDD" id="cd00130">
    <property type="entry name" value="PAS"/>
    <property type="match status" value="3"/>
</dbReference>
<feature type="domain" description="EAL" evidence="5">
    <location>
        <begin position="841"/>
        <end position="1091"/>
    </location>
</feature>
<proteinExistence type="predicted"/>
<dbReference type="SMART" id="SM00267">
    <property type="entry name" value="GGDEF"/>
    <property type="match status" value="1"/>
</dbReference>
<dbReference type="InterPro" id="IPR000644">
    <property type="entry name" value="CBS_dom"/>
</dbReference>
<evidence type="ECO:0000256" key="2">
    <source>
        <dbReference type="SAM" id="Coils"/>
    </source>
</evidence>
<feature type="domain" description="CBS" evidence="7">
    <location>
        <begin position="203"/>
        <end position="260"/>
    </location>
</feature>